<sequence length="104" mass="11454">MTFLQQPRAYEKTALADLQGAWMTLREAVVSQFGFPNSDTLLFHIDEAMSWESVRNLNTMKSSLVLIRNIAAQAQAPTEVTEGIDDVQDCFEEAVSAIADGSVT</sequence>
<gene>
    <name evidence="1" type="ORF">Thi970DRAFT_00047</name>
</gene>
<dbReference type="EMBL" id="JH603163">
    <property type="protein sequence ID" value="EIC23912.1"/>
    <property type="molecule type" value="Genomic_DNA"/>
</dbReference>
<reference evidence="1 2" key="2">
    <citation type="submission" date="2011-11" db="EMBL/GenBank/DDBJ databases">
        <authorList>
            <consortium name="US DOE Joint Genome Institute"/>
            <person name="Lucas S."/>
            <person name="Han J."/>
            <person name="Lapidus A."/>
            <person name="Cheng J.-F."/>
            <person name="Goodwin L."/>
            <person name="Pitluck S."/>
            <person name="Peters L."/>
            <person name="Ovchinnikova G."/>
            <person name="Zhang X."/>
            <person name="Detter J.C."/>
            <person name="Han C."/>
            <person name="Tapia R."/>
            <person name="Land M."/>
            <person name="Hauser L."/>
            <person name="Kyrpides N."/>
            <person name="Ivanova N."/>
            <person name="Pagani I."/>
            <person name="Vogl K."/>
            <person name="Liu Z."/>
            <person name="Overmann J."/>
            <person name="Frigaard N.-U."/>
            <person name="Bryant D."/>
            <person name="Woyke T."/>
        </authorList>
    </citation>
    <scope>NUCLEOTIDE SEQUENCE [LARGE SCALE GENOMIC DNA]</scope>
    <source>
        <strain evidence="1 2">970</strain>
    </source>
</reference>
<dbReference type="AlphaFoldDB" id="H8YVH2"/>
<evidence type="ECO:0000313" key="2">
    <source>
        <dbReference type="Proteomes" id="UP000002964"/>
    </source>
</evidence>
<proteinExistence type="predicted"/>
<dbReference type="OrthoDB" id="6197747at2"/>
<evidence type="ECO:0000313" key="1">
    <source>
        <dbReference type="EMBL" id="EIC23912.1"/>
    </source>
</evidence>
<dbReference type="Proteomes" id="UP000002964">
    <property type="component" value="Unassembled WGS sequence"/>
</dbReference>
<reference evidence="2" key="1">
    <citation type="submission" date="2011-06" db="EMBL/GenBank/DDBJ databases">
        <authorList>
            <consortium name="US DOE Joint Genome Institute (JGI-PGF)"/>
            <person name="Lucas S."/>
            <person name="Han J."/>
            <person name="Lapidus A."/>
            <person name="Cheng J.-F."/>
            <person name="Goodwin L."/>
            <person name="Pitluck S."/>
            <person name="Peters L."/>
            <person name="Land M.L."/>
            <person name="Hauser L."/>
            <person name="Vogl K."/>
            <person name="Liu Z."/>
            <person name="Overmann J."/>
            <person name="Frigaard N.-U."/>
            <person name="Bryant D.A."/>
            <person name="Woyke T.J."/>
        </authorList>
    </citation>
    <scope>NUCLEOTIDE SEQUENCE [LARGE SCALE GENOMIC DNA]</scope>
    <source>
        <strain evidence="2">970</strain>
    </source>
</reference>
<accession>H8YVH2</accession>
<name>H8YVH2_9GAMM</name>
<organism evidence="1 2">
    <name type="scientific">Thiorhodovibrio frisius</name>
    <dbReference type="NCBI Taxonomy" id="631362"/>
    <lineage>
        <taxon>Bacteria</taxon>
        <taxon>Pseudomonadati</taxon>
        <taxon>Pseudomonadota</taxon>
        <taxon>Gammaproteobacteria</taxon>
        <taxon>Chromatiales</taxon>
        <taxon>Chromatiaceae</taxon>
        <taxon>Thiorhodovibrio</taxon>
    </lineage>
</organism>
<dbReference type="eggNOG" id="ENOG50332R3">
    <property type="taxonomic scope" value="Bacteria"/>
</dbReference>
<dbReference type="RefSeq" id="WP_009146535.1">
    <property type="nucleotide sequence ID" value="NZ_CP121471.1"/>
</dbReference>
<protein>
    <submittedName>
        <fullName evidence="1">Uncharacterized protein</fullName>
    </submittedName>
</protein>
<keyword evidence="2" id="KW-1185">Reference proteome</keyword>
<dbReference type="HOGENOM" id="CLU_2301285_0_0_6"/>